<dbReference type="GO" id="GO:0003924">
    <property type="term" value="F:GTPase activity"/>
    <property type="evidence" value="ECO:0007669"/>
    <property type="project" value="TreeGrafter"/>
</dbReference>
<dbReference type="Proteomes" id="UP001458880">
    <property type="component" value="Unassembled WGS sequence"/>
</dbReference>
<sequence length="127" mass="14401">MLHIGLPHVNVLSKADLLKKNQESLDFNIDFYTDVLDLNYLLQLLDKNPFSSKFKKLNASLINLIEEYSLVWFVPVNINSERSLLTLKNCVDKANGYVFGDGEERSVRTMLSCAVGSNAPFDHSVFM</sequence>
<organism evidence="6 7">
    <name type="scientific">Popillia japonica</name>
    <name type="common">Japanese beetle</name>
    <dbReference type="NCBI Taxonomy" id="7064"/>
    <lineage>
        <taxon>Eukaryota</taxon>
        <taxon>Metazoa</taxon>
        <taxon>Ecdysozoa</taxon>
        <taxon>Arthropoda</taxon>
        <taxon>Hexapoda</taxon>
        <taxon>Insecta</taxon>
        <taxon>Pterygota</taxon>
        <taxon>Neoptera</taxon>
        <taxon>Endopterygota</taxon>
        <taxon>Coleoptera</taxon>
        <taxon>Polyphaga</taxon>
        <taxon>Scarabaeiformia</taxon>
        <taxon>Scarabaeidae</taxon>
        <taxon>Rutelinae</taxon>
        <taxon>Popillia</taxon>
    </lineage>
</organism>
<keyword evidence="2 5" id="KW-0547">Nucleotide-binding</keyword>
<dbReference type="PANTHER" id="PTHR21231:SF3">
    <property type="entry name" value="GPN-LOOP GTPASE 2"/>
    <property type="match status" value="1"/>
</dbReference>
<dbReference type="PANTHER" id="PTHR21231">
    <property type="entry name" value="XPA-BINDING PROTEIN 1-RELATED"/>
    <property type="match status" value="1"/>
</dbReference>
<evidence type="ECO:0000256" key="4">
    <source>
        <dbReference type="ARBA" id="ARBA00023134"/>
    </source>
</evidence>
<evidence type="ECO:0000256" key="5">
    <source>
        <dbReference type="RuleBase" id="RU365059"/>
    </source>
</evidence>
<comment type="subunit">
    <text evidence="5">Binds to RNA polymerase II (RNAPII).</text>
</comment>
<evidence type="ECO:0000256" key="3">
    <source>
        <dbReference type="ARBA" id="ARBA00022801"/>
    </source>
</evidence>
<comment type="caution">
    <text evidence="6">The sequence shown here is derived from an EMBL/GenBank/DDBJ whole genome shotgun (WGS) entry which is preliminary data.</text>
</comment>
<gene>
    <name evidence="6" type="ORF">QE152_g15855</name>
</gene>
<keyword evidence="7" id="KW-1185">Reference proteome</keyword>
<dbReference type="Pfam" id="PF03029">
    <property type="entry name" value="ATP_bind_1"/>
    <property type="match status" value="1"/>
</dbReference>
<protein>
    <recommendedName>
        <fullName evidence="5">GPN-loop GTPase 2</fullName>
    </recommendedName>
</protein>
<evidence type="ECO:0000313" key="6">
    <source>
        <dbReference type="EMBL" id="KAK9729588.1"/>
    </source>
</evidence>
<evidence type="ECO:0000256" key="2">
    <source>
        <dbReference type="ARBA" id="ARBA00022741"/>
    </source>
</evidence>
<dbReference type="GO" id="GO:0005737">
    <property type="term" value="C:cytoplasm"/>
    <property type="evidence" value="ECO:0007669"/>
    <property type="project" value="TreeGrafter"/>
</dbReference>
<evidence type="ECO:0000313" key="7">
    <source>
        <dbReference type="Proteomes" id="UP001458880"/>
    </source>
</evidence>
<proteinExistence type="inferred from homology"/>
<dbReference type="GO" id="GO:0005525">
    <property type="term" value="F:GTP binding"/>
    <property type="evidence" value="ECO:0007669"/>
    <property type="project" value="UniProtKB-KW"/>
</dbReference>
<name>A0AAW1L6P6_POPJA</name>
<dbReference type="InterPro" id="IPR027417">
    <property type="entry name" value="P-loop_NTPase"/>
</dbReference>
<keyword evidence="3 5" id="KW-0378">Hydrolase</keyword>
<reference evidence="6 7" key="1">
    <citation type="journal article" date="2024" name="BMC Genomics">
        <title>De novo assembly and annotation of Popillia japonica's genome with initial clues to its potential as an invasive pest.</title>
        <authorList>
            <person name="Cucini C."/>
            <person name="Boschi S."/>
            <person name="Funari R."/>
            <person name="Cardaioli E."/>
            <person name="Iannotti N."/>
            <person name="Marturano G."/>
            <person name="Paoli F."/>
            <person name="Bruttini M."/>
            <person name="Carapelli A."/>
            <person name="Frati F."/>
            <person name="Nardi F."/>
        </authorList>
    </citation>
    <scope>NUCLEOTIDE SEQUENCE [LARGE SCALE GENOMIC DNA]</scope>
    <source>
        <strain evidence="6">DMR45628</strain>
    </source>
</reference>
<comment type="function">
    <text evidence="5">Small GTPase required for proper localization of RNA polymerase II and III (RNAPII and RNAPIII). May act at an RNAP assembly step prior to nuclear import.</text>
</comment>
<dbReference type="Gene3D" id="3.40.50.300">
    <property type="entry name" value="P-loop containing nucleotide triphosphate hydrolases"/>
    <property type="match status" value="1"/>
</dbReference>
<dbReference type="EMBL" id="JASPKY010000159">
    <property type="protein sequence ID" value="KAK9729588.1"/>
    <property type="molecule type" value="Genomic_DNA"/>
</dbReference>
<dbReference type="AlphaFoldDB" id="A0AAW1L6P6"/>
<evidence type="ECO:0000256" key="1">
    <source>
        <dbReference type="ARBA" id="ARBA00005290"/>
    </source>
</evidence>
<keyword evidence="4 5" id="KW-0342">GTP-binding</keyword>
<accession>A0AAW1L6P6</accession>
<comment type="similarity">
    <text evidence="1 5">Belongs to the GPN-loop GTPase family.</text>
</comment>
<dbReference type="InterPro" id="IPR004130">
    <property type="entry name" value="Gpn"/>
</dbReference>